<sequence>MSVNPDGTPGMTTIHAWKYEINENGNDTVTIELTDGQNAQNLIKDGARGSILVDNNGFQLIHLKTINVETLEYTDENYENGLFNSAYTGADNKLSEYNITLEVMVIEKAPTIMFTH</sequence>
<evidence type="ECO:0000313" key="1">
    <source>
        <dbReference type="EMBL" id="CUO67972.1"/>
    </source>
</evidence>
<dbReference type="EMBL" id="CYZX01000013">
    <property type="protein sequence ID" value="CUO67972.1"/>
    <property type="molecule type" value="Genomic_DNA"/>
</dbReference>
<dbReference type="OrthoDB" id="9973599at2"/>
<gene>
    <name evidence="1" type="ORF">ERS852471_02028</name>
</gene>
<reference evidence="1 2" key="1">
    <citation type="submission" date="2015-09" db="EMBL/GenBank/DDBJ databases">
        <authorList>
            <consortium name="Pathogen Informatics"/>
        </authorList>
    </citation>
    <scope>NUCLEOTIDE SEQUENCE [LARGE SCALE GENOMIC DNA]</scope>
    <source>
        <strain evidence="1 2">2789STDY5834856</strain>
    </source>
</reference>
<dbReference type="AlphaFoldDB" id="A0A174GYX7"/>
<organism evidence="1 2">
    <name type="scientific">Clostridium disporicum</name>
    <dbReference type="NCBI Taxonomy" id="84024"/>
    <lineage>
        <taxon>Bacteria</taxon>
        <taxon>Bacillati</taxon>
        <taxon>Bacillota</taxon>
        <taxon>Clostridia</taxon>
        <taxon>Eubacteriales</taxon>
        <taxon>Clostridiaceae</taxon>
        <taxon>Clostridium</taxon>
    </lineage>
</organism>
<accession>A0A174GYX7</accession>
<dbReference type="Proteomes" id="UP000095594">
    <property type="component" value="Unassembled WGS sequence"/>
</dbReference>
<dbReference type="RefSeq" id="WP_055266228.1">
    <property type="nucleotide sequence ID" value="NZ_CABIXQ010000013.1"/>
</dbReference>
<proteinExistence type="predicted"/>
<evidence type="ECO:0000313" key="2">
    <source>
        <dbReference type="Proteomes" id="UP000095594"/>
    </source>
</evidence>
<name>A0A174GYX7_9CLOT</name>
<protein>
    <submittedName>
        <fullName evidence="1">Uncharacterized protein</fullName>
    </submittedName>
</protein>